<reference evidence="2" key="2">
    <citation type="submission" date="2019-07" db="EMBL/GenBank/DDBJ databases">
        <authorList>
            <person name="Seetharam A."/>
            <person name="Woodhouse M."/>
            <person name="Cannon E."/>
        </authorList>
    </citation>
    <scope>NUCLEOTIDE SEQUENCE [LARGE SCALE GENOMIC DNA]</scope>
    <source>
        <strain evidence="2">cv. B73</strain>
    </source>
</reference>
<reference evidence="2" key="3">
    <citation type="submission" date="2021-05" db="UniProtKB">
        <authorList>
            <consortium name="EnsemblPlants"/>
        </authorList>
    </citation>
    <scope>IDENTIFICATION</scope>
    <source>
        <strain evidence="2">cv. B73</strain>
    </source>
</reference>
<evidence type="ECO:0000313" key="2">
    <source>
        <dbReference type="EnsemblPlants" id="Zm00001eb132210_P001"/>
    </source>
</evidence>
<dbReference type="EnsemblPlants" id="Zm00001eb132210_T001">
    <property type="protein sequence ID" value="Zm00001eb132210_P001"/>
    <property type="gene ID" value="Zm00001eb132210"/>
</dbReference>
<evidence type="ECO:0008006" key="4">
    <source>
        <dbReference type="Google" id="ProtNLM"/>
    </source>
</evidence>
<name>A0A804N3L5_MAIZE</name>
<sequence>MLSSFFILIFASTSRGARPCTATGHRRPYELSVVAHVHLHMMDGVGGNVPTCYSFGVEDVSNLVPRREIHRNRVMKKDSCNVCQVFDGLLDLGFIVIRV</sequence>
<reference evidence="3" key="1">
    <citation type="submission" date="2015-12" db="EMBL/GenBank/DDBJ databases">
        <title>Update maize B73 reference genome by single molecule sequencing technologies.</title>
        <authorList>
            <consortium name="Maize Genome Sequencing Project"/>
            <person name="Ware D."/>
        </authorList>
    </citation>
    <scope>NUCLEOTIDE SEQUENCE [LARGE SCALE GENOMIC DNA]</scope>
    <source>
        <strain evidence="3">cv. B73</strain>
    </source>
</reference>
<proteinExistence type="predicted"/>
<evidence type="ECO:0000256" key="1">
    <source>
        <dbReference type="SAM" id="SignalP"/>
    </source>
</evidence>
<keyword evidence="1" id="KW-0732">Signal</keyword>
<feature type="signal peptide" evidence="1">
    <location>
        <begin position="1"/>
        <end position="16"/>
    </location>
</feature>
<dbReference type="AlphaFoldDB" id="A0A804N3L5"/>
<dbReference type="Gramene" id="Zm00001eb132210_T001">
    <property type="protein sequence ID" value="Zm00001eb132210_P001"/>
    <property type="gene ID" value="Zm00001eb132210"/>
</dbReference>
<organism evidence="2 3">
    <name type="scientific">Zea mays</name>
    <name type="common">Maize</name>
    <dbReference type="NCBI Taxonomy" id="4577"/>
    <lineage>
        <taxon>Eukaryota</taxon>
        <taxon>Viridiplantae</taxon>
        <taxon>Streptophyta</taxon>
        <taxon>Embryophyta</taxon>
        <taxon>Tracheophyta</taxon>
        <taxon>Spermatophyta</taxon>
        <taxon>Magnoliopsida</taxon>
        <taxon>Liliopsida</taxon>
        <taxon>Poales</taxon>
        <taxon>Poaceae</taxon>
        <taxon>PACMAD clade</taxon>
        <taxon>Panicoideae</taxon>
        <taxon>Andropogonodae</taxon>
        <taxon>Andropogoneae</taxon>
        <taxon>Tripsacinae</taxon>
        <taxon>Zea</taxon>
    </lineage>
</organism>
<feature type="chain" id="PRO_5032627219" description="Secreted protein" evidence="1">
    <location>
        <begin position="17"/>
        <end position="99"/>
    </location>
</feature>
<evidence type="ECO:0000313" key="3">
    <source>
        <dbReference type="Proteomes" id="UP000007305"/>
    </source>
</evidence>
<keyword evidence="3" id="KW-1185">Reference proteome</keyword>
<dbReference type="InParanoid" id="A0A804N3L5"/>
<accession>A0A804N3L5</accession>
<protein>
    <recommendedName>
        <fullName evidence="4">Secreted protein</fullName>
    </recommendedName>
</protein>
<dbReference type="Proteomes" id="UP000007305">
    <property type="component" value="Chromosome 3"/>
</dbReference>